<dbReference type="Gene3D" id="2.20.28.120">
    <property type="entry name" value="Ribosomal protein L33"/>
    <property type="match status" value="1"/>
</dbReference>
<accession>A0A7C2PCX1</accession>
<evidence type="ECO:0000256" key="1">
    <source>
        <dbReference type="ARBA" id="ARBA00007596"/>
    </source>
</evidence>
<dbReference type="InterPro" id="IPR038584">
    <property type="entry name" value="Ribosomal_bL33_sf"/>
</dbReference>
<dbReference type="PANTHER" id="PTHR43168:SF2">
    <property type="entry name" value="LARGE RIBOSOMAL SUBUNIT PROTEIN BL33C"/>
    <property type="match status" value="1"/>
</dbReference>
<dbReference type="SUPFAM" id="SSF57829">
    <property type="entry name" value="Zn-binding ribosomal proteins"/>
    <property type="match status" value="1"/>
</dbReference>
<keyword evidence="3 5" id="KW-0687">Ribonucleoprotein</keyword>
<proteinExistence type="inferred from homology"/>
<protein>
    <recommendedName>
        <fullName evidence="4 5">Large ribosomal subunit protein bL33</fullName>
    </recommendedName>
</protein>
<dbReference type="AlphaFoldDB" id="A0A7C2PCX1"/>
<sequence length="49" mass="5963">MRVKIALVCSECKRKNYYSTKNKDKKEKLELKKFCKFCQKHTVHRESKV</sequence>
<dbReference type="EMBL" id="DTDJ01000027">
    <property type="protein sequence ID" value="HGL17415.1"/>
    <property type="molecule type" value="Genomic_DNA"/>
</dbReference>
<comment type="caution">
    <text evidence="6">The sequence shown here is derived from an EMBL/GenBank/DDBJ whole genome shotgun (WGS) entry which is preliminary data.</text>
</comment>
<evidence type="ECO:0000256" key="2">
    <source>
        <dbReference type="ARBA" id="ARBA00022980"/>
    </source>
</evidence>
<reference evidence="6" key="1">
    <citation type="journal article" date="2020" name="mSystems">
        <title>Genome- and Community-Level Interaction Insights into Carbon Utilization and Element Cycling Functions of Hydrothermarchaeota in Hydrothermal Sediment.</title>
        <authorList>
            <person name="Zhou Z."/>
            <person name="Liu Y."/>
            <person name="Xu W."/>
            <person name="Pan J."/>
            <person name="Luo Z.H."/>
            <person name="Li M."/>
        </authorList>
    </citation>
    <scope>NUCLEOTIDE SEQUENCE [LARGE SCALE GENOMIC DNA]</scope>
    <source>
        <strain evidence="6">SpSt-34</strain>
        <strain evidence="7">SpSt-69</strain>
    </source>
</reference>
<dbReference type="GO" id="GO:0005840">
    <property type="term" value="C:ribosome"/>
    <property type="evidence" value="ECO:0007669"/>
    <property type="project" value="UniProtKB-KW"/>
</dbReference>
<organism evidence="6">
    <name type="scientific">candidate division WOR-3 bacterium</name>
    <dbReference type="NCBI Taxonomy" id="2052148"/>
    <lineage>
        <taxon>Bacteria</taxon>
        <taxon>Bacteria division WOR-3</taxon>
    </lineage>
</organism>
<dbReference type="InterPro" id="IPR001705">
    <property type="entry name" value="Ribosomal_bL33"/>
</dbReference>
<comment type="similarity">
    <text evidence="1 5">Belongs to the bacterial ribosomal protein bL33 family.</text>
</comment>
<evidence type="ECO:0000256" key="4">
    <source>
        <dbReference type="ARBA" id="ARBA00035176"/>
    </source>
</evidence>
<dbReference type="GO" id="GO:1990904">
    <property type="term" value="C:ribonucleoprotein complex"/>
    <property type="evidence" value="ECO:0007669"/>
    <property type="project" value="UniProtKB-KW"/>
</dbReference>
<dbReference type="Pfam" id="PF00471">
    <property type="entry name" value="Ribosomal_L33"/>
    <property type="match status" value="1"/>
</dbReference>
<dbReference type="NCBIfam" id="NF001860">
    <property type="entry name" value="PRK00595.1"/>
    <property type="match status" value="1"/>
</dbReference>
<evidence type="ECO:0000256" key="5">
    <source>
        <dbReference type="HAMAP-Rule" id="MF_00294"/>
    </source>
</evidence>
<dbReference type="HAMAP" id="MF_00294">
    <property type="entry name" value="Ribosomal_bL33"/>
    <property type="match status" value="1"/>
</dbReference>
<evidence type="ECO:0000256" key="3">
    <source>
        <dbReference type="ARBA" id="ARBA00023274"/>
    </source>
</evidence>
<dbReference type="PANTHER" id="PTHR43168">
    <property type="entry name" value="50S RIBOSOMAL PROTEIN L33, CHLOROPLASTIC"/>
    <property type="match status" value="1"/>
</dbReference>
<dbReference type="InterPro" id="IPR011332">
    <property type="entry name" value="Ribosomal_zn-bd"/>
</dbReference>
<name>A0A7C2PCX1_UNCW3</name>
<dbReference type="GO" id="GO:0003735">
    <property type="term" value="F:structural constituent of ribosome"/>
    <property type="evidence" value="ECO:0007669"/>
    <property type="project" value="InterPro"/>
</dbReference>
<keyword evidence="2 5" id="KW-0689">Ribosomal protein</keyword>
<dbReference type="GO" id="GO:0005737">
    <property type="term" value="C:cytoplasm"/>
    <property type="evidence" value="ECO:0007669"/>
    <property type="project" value="UniProtKB-ARBA"/>
</dbReference>
<dbReference type="GO" id="GO:0006412">
    <property type="term" value="P:translation"/>
    <property type="evidence" value="ECO:0007669"/>
    <property type="project" value="UniProtKB-UniRule"/>
</dbReference>
<dbReference type="NCBIfam" id="NF001764">
    <property type="entry name" value="PRK00504.1"/>
    <property type="match status" value="1"/>
</dbReference>
<evidence type="ECO:0000313" key="7">
    <source>
        <dbReference type="EMBL" id="HGL17415.1"/>
    </source>
</evidence>
<dbReference type="NCBIfam" id="TIGR01023">
    <property type="entry name" value="rpmG_bact"/>
    <property type="match status" value="1"/>
</dbReference>
<gene>
    <name evidence="5 6" type="primary">rpmG</name>
    <name evidence="6" type="ORF">ENQ77_01040</name>
    <name evidence="7" type="ORF">ENU66_03690</name>
</gene>
<evidence type="ECO:0000313" key="6">
    <source>
        <dbReference type="EMBL" id="HEN27258.1"/>
    </source>
</evidence>
<dbReference type="EMBL" id="DSOL01000027">
    <property type="protein sequence ID" value="HEN27258.1"/>
    <property type="molecule type" value="Genomic_DNA"/>
</dbReference>